<dbReference type="SUPFAM" id="SSF48371">
    <property type="entry name" value="ARM repeat"/>
    <property type="match status" value="1"/>
</dbReference>
<dbReference type="AlphaFoldDB" id="A0A166AJB2"/>
<dbReference type="SMART" id="SM00025">
    <property type="entry name" value="Pumilio"/>
    <property type="match status" value="5"/>
</dbReference>
<dbReference type="InterPro" id="IPR001313">
    <property type="entry name" value="Pumilio_RNA-bd_rpt"/>
</dbReference>
<evidence type="ECO:0000313" key="6">
    <source>
        <dbReference type="Proteomes" id="UP000076532"/>
    </source>
</evidence>
<reference evidence="5 6" key="1">
    <citation type="journal article" date="2016" name="Mol. Biol. Evol.">
        <title>Comparative Genomics of Early-Diverging Mushroom-Forming Fungi Provides Insights into the Origins of Lignocellulose Decay Capabilities.</title>
        <authorList>
            <person name="Nagy L.G."/>
            <person name="Riley R."/>
            <person name="Tritt A."/>
            <person name="Adam C."/>
            <person name="Daum C."/>
            <person name="Floudas D."/>
            <person name="Sun H."/>
            <person name="Yadav J.S."/>
            <person name="Pangilinan J."/>
            <person name="Larsson K.H."/>
            <person name="Matsuura K."/>
            <person name="Barry K."/>
            <person name="Labutti K."/>
            <person name="Kuo R."/>
            <person name="Ohm R.A."/>
            <person name="Bhattacharya S.S."/>
            <person name="Shirouzu T."/>
            <person name="Yoshinaga Y."/>
            <person name="Martin F.M."/>
            <person name="Grigoriev I.V."/>
            <person name="Hibbett D.S."/>
        </authorList>
    </citation>
    <scope>NUCLEOTIDE SEQUENCE [LARGE SCALE GENOMIC DNA]</scope>
    <source>
        <strain evidence="5 6">CBS 109695</strain>
    </source>
</reference>
<dbReference type="InterPro" id="IPR040059">
    <property type="entry name" value="PUM3"/>
</dbReference>
<gene>
    <name evidence="5" type="ORF">FIBSPDRAFT_871060</name>
</gene>
<keyword evidence="6" id="KW-1185">Reference proteome</keyword>
<keyword evidence="2" id="KW-0694">RNA-binding</keyword>
<evidence type="ECO:0000256" key="3">
    <source>
        <dbReference type="SAM" id="MobiDB-lite"/>
    </source>
</evidence>
<name>A0A166AJB2_9AGAM</name>
<feature type="compositionally biased region" description="Low complexity" evidence="3">
    <location>
        <begin position="86"/>
        <end position="95"/>
    </location>
</feature>
<proteinExistence type="predicted"/>
<keyword evidence="1" id="KW-0677">Repeat</keyword>
<dbReference type="InterPro" id="IPR011989">
    <property type="entry name" value="ARM-like"/>
</dbReference>
<dbReference type="Proteomes" id="UP000076532">
    <property type="component" value="Unassembled WGS sequence"/>
</dbReference>
<accession>A0A166AJB2</accession>
<feature type="compositionally biased region" description="Acidic residues" evidence="3">
    <location>
        <begin position="48"/>
        <end position="83"/>
    </location>
</feature>
<dbReference type="PANTHER" id="PTHR13389">
    <property type="entry name" value="PUMILIO HOMOLOG 3"/>
    <property type="match status" value="1"/>
</dbReference>
<dbReference type="GO" id="GO:0003729">
    <property type="term" value="F:mRNA binding"/>
    <property type="evidence" value="ECO:0007669"/>
    <property type="project" value="TreeGrafter"/>
</dbReference>
<protein>
    <submittedName>
        <fullName evidence="5">ARM repeat-containing protein</fullName>
    </submittedName>
</protein>
<evidence type="ECO:0000256" key="1">
    <source>
        <dbReference type="ARBA" id="ARBA00022737"/>
    </source>
</evidence>
<feature type="region of interest" description="Disordered" evidence="3">
    <location>
        <begin position="1"/>
        <end position="119"/>
    </location>
</feature>
<dbReference type="PANTHER" id="PTHR13389:SF0">
    <property type="entry name" value="PUMILIO HOMOLOG 3"/>
    <property type="match status" value="1"/>
</dbReference>
<dbReference type="InterPro" id="IPR016024">
    <property type="entry name" value="ARM-type_fold"/>
</dbReference>
<sequence>MAATQKASKKRPASSQAGPTPKKAHVAKSAKGKEPAEKKRSRPITAPIEEDTVSEDALEEMEWVVDDAELDGDAPGDEMDLDVGMDAANAAPKDPNASRESHKAQKAVQATRRAQKPHSTLLTTAKAIWGLARQKNIPAAERQTHIKDLMNVMRGNVKEIVFKHDASRIVQTVVKWGGQKERDAIAKELTGSYKELAQNKYSKFLVTKLIRLCPAHRPSILLEFQSSVLRLLLHREASSVLADAFELYGNAYERTILLRDFYGKETALFSVTTGSEVDKDRAKRGLRGVLEGLEAERVKRVLASVRENLVMIFNNPDKGAITHAIVHRALWEYILAVNEIADEVEREKLRKEMFETCQEALAEMVHTKDGSRVVREFIVQGSAKDRKHIVKVLKPHVERMCTDDEAQLVLFTAIDVIDDTKMTSKSLVAPVISAASTLTTTPQGRRALFHLLVPRTRRHFTPAQIVNLSETDGVRARTSKKDSNIREDEVRKAASDALLEFVVEEGVSVSRETGGSLVVAEIMLYADGDKAAAMKALLQPLAAAYPSQDPAAPHPIDLPHTSRLYKTLLQGGHFSHTTHTITLSPAFSPSAFASAFISVVGKNSTVAMAGGDGAFLVAELIERLSEEGSEDEKSLVKGWFGKSVQDVLEGEERKGRGILLGKIAKLSSSDTVIL</sequence>
<dbReference type="STRING" id="436010.A0A166AJB2"/>
<dbReference type="GO" id="GO:0005730">
    <property type="term" value="C:nucleolus"/>
    <property type="evidence" value="ECO:0007669"/>
    <property type="project" value="TreeGrafter"/>
</dbReference>
<evidence type="ECO:0000313" key="5">
    <source>
        <dbReference type="EMBL" id="KZP11664.1"/>
    </source>
</evidence>
<dbReference type="OrthoDB" id="497380at2759"/>
<feature type="domain" description="PUM-HD" evidence="4">
    <location>
        <begin position="123"/>
        <end position="455"/>
    </location>
</feature>
<organism evidence="5 6">
    <name type="scientific">Athelia psychrophila</name>
    <dbReference type="NCBI Taxonomy" id="1759441"/>
    <lineage>
        <taxon>Eukaryota</taxon>
        <taxon>Fungi</taxon>
        <taxon>Dikarya</taxon>
        <taxon>Basidiomycota</taxon>
        <taxon>Agaricomycotina</taxon>
        <taxon>Agaricomycetes</taxon>
        <taxon>Agaricomycetidae</taxon>
        <taxon>Atheliales</taxon>
        <taxon>Atheliaceae</taxon>
        <taxon>Athelia</taxon>
    </lineage>
</organism>
<dbReference type="GO" id="GO:0006417">
    <property type="term" value="P:regulation of translation"/>
    <property type="evidence" value="ECO:0007669"/>
    <property type="project" value="TreeGrafter"/>
</dbReference>
<dbReference type="InterPro" id="IPR033133">
    <property type="entry name" value="PUM-HD"/>
</dbReference>
<dbReference type="Gene3D" id="1.25.10.10">
    <property type="entry name" value="Leucine-rich Repeat Variant"/>
    <property type="match status" value="2"/>
</dbReference>
<dbReference type="EMBL" id="KV417659">
    <property type="protein sequence ID" value="KZP11664.1"/>
    <property type="molecule type" value="Genomic_DNA"/>
</dbReference>
<dbReference type="PROSITE" id="PS50303">
    <property type="entry name" value="PUM_HD"/>
    <property type="match status" value="1"/>
</dbReference>
<dbReference type="InterPro" id="IPR012959">
    <property type="entry name" value="CPL_dom"/>
</dbReference>
<evidence type="ECO:0000256" key="2">
    <source>
        <dbReference type="ARBA" id="ARBA00022884"/>
    </source>
</evidence>
<dbReference type="Pfam" id="PF08144">
    <property type="entry name" value="CPL"/>
    <property type="match status" value="1"/>
</dbReference>
<evidence type="ECO:0000259" key="4">
    <source>
        <dbReference type="PROSITE" id="PS50303"/>
    </source>
</evidence>